<feature type="domain" description="Glycosyltransferase 2-like" evidence="1">
    <location>
        <begin position="12"/>
        <end position="122"/>
    </location>
</feature>
<proteinExistence type="predicted"/>
<dbReference type="CDD" id="cd00761">
    <property type="entry name" value="Glyco_tranf_GTA_type"/>
    <property type="match status" value="1"/>
</dbReference>
<reference evidence="2 3" key="1">
    <citation type="submission" date="2019-01" db="EMBL/GenBank/DDBJ databases">
        <title>Mucilaginibacter antarcticum sp. nov., isolated from antarctic soil.</title>
        <authorList>
            <person name="Yan Y.-Q."/>
            <person name="Du Z.-J."/>
        </authorList>
    </citation>
    <scope>NUCLEOTIDE SEQUENCE [LARGE SCALE GENOMIC DNA]</scope>
    <source>
        <strain evidence="2 3">F01003</strain>
    </source>
</reference>
<keyword evidence="3" id="KW-1185">Reference proteome</keyword>
<dbReference type="Gene3D" id="3.90.550.10">
    <property type="entry name" value="Spore Coat Polysaccharide Biosynthesis Protein SpsA, Chain A"/>
    <property type="match status" value="1"/>
</dbReference>
<protein>
    <submittedName>
        <fullName evidence="2">Glycosyltransferase family 2 protein</fullName>
    </submittedName>
</protein>
<dbReference type="Pfam" id="PF00535">
    <property type="entry name" value="Glycos_transf_2"/>
    <property type="match status" value="1"/>
</dbReference>
<dbReference type="PANTHER" id="PTHR43685:SF11">
    <property type="entry name" value="GLYCOSYLTRANSFERASE TAGX-RELATED"/>
    <property type="match status" value="1"/>
</dbReference>
<evidence type="ECO:0000259" key="1">
    <source>
        <dbReference type="Pfam" id="PF00535"/>
    </source>
</evidence>
<accession>A0A444MUS5</accession>
<sequence length="321" mass="36078">MEAGTVNMPLVSICMPAYNAAQYIEEALASIFRQSYKHIEVVVVNDGSTDGTGEILSNMKHPALKVFHTTNKGQCAAANLAYSHSTGRLIKFMDADDLISDQFIEEQVTRLGDREDVIASADWGRFYNNDLATFTLYTDSVKGDTKPIEWLVTSLQTSSAMMQCARWLIPRPILERCGVWDERLSLINDLEFFIRVLLHASEIRFTDNAILYYRSGLPSSLSSLKSRKGAESAFHSIDDGMSYILKYENSARTRLVCANCYQSYIFTFYPYHPDLSAIAETKIKELGGSTLPCYAGGVTLLFHKIIGWKLTKLIKLLFRKG</sequence>
<organism evidence="2 3">
    <name type="scientific">Mucilaginibacter gilvus</name>
    <dbReference type="NCBI Taxonomy" id="2305909"/>
    <lineage>
        <taxon>Bacteria</taxon>
        <taxon>Pseudomonadati</taxon>
        <taxon>Bacteroidota</taxon>
        <taxon>Sphingobacteriia</taxon>
        <taxon>Sphingobacteriales</taxon>
        <taxon>Sphingobacteriaceae</taxon>
        <taxon>Mucilaginibacter</taxon>
    </lineage>
</organism>
<dbReference type="RefSeq" id="WP_128531843.1">
    <property type="nucleotide sequence ID" value="NZ_SBIW01000001.1"/>
</dbReference>
<dbReference type="AlphaFoldDB" id="A0A444MUS5"/>
<dbReference type="InterPro" id="IPR050834">
    <property type="entry name" value="Glycosyltransf_2"/>
</dbReference>
<dbReference type="InterPro" id="IPR001173">
    <property type="entry name" value="Glyco_trans_2-like"/>
</dbReference>
<name>A0A444MUS5_9SPHI</name>
<keyword evidence="2" id="KW-0808">Transferase</keyword>
<evidence type="ECO:0000313" key="3">
    <source>
        <dbReference type="Proteomes" id="UP000286701"/>
    </source>
</evidence>
<dbReference type="SUPFAM" id="SSF53448">
    <property type="entry name" value="Nucleotide-diphospho-sugar transferases"/>
    <property type="match status" value="1"/>
</dbReference>
<dbReference type="PANTHER" id="PTHR43685">
    <property type="entry name" value="GLYCOSYLTRANSFERASE"/>
    <property type="match status" value="1"/>
</dbReference>
<dbReference type="GO" id="GO:0016740">
    <property type="term" value="F:transferase activity"/>
    <property type="evidence" value="ECO:0007669"/>
    <property type="project" value="UniProtKB-KW"/>
</dbReference>
<gene>
    <name evidence="2" type="ORF">EPL05_02040</name>
</gene>
<dbReference type="InterPro" id="IPR029044">
    <property type="entry name" value="Nucleotide-diphossugar_trans"/>
</dbReference>
<dbReference type="OrthoDB" id="597270at2"/>
<dbReference type="EMBL" id="SBIW01000001">
    <property type="protein sequence ID" value="RWY57337.1"/>
    <property type="molecule type" value="Genomic_DNA"/>
</dbReference>
<comment type="caution">
    <text evidence="2">The sequence shown here is derived from an EMBL/GenBank/DDBJ whole genome shotgun (WGS) entry which is preliminary data.</text>
</comment>
<evidence type="ECO:0000313" key="2">
    <source>
        <dbReference type="EMBL" id="RWY57337.1"/>
    </source>
</evidence>
<dbReference type="Proteomes" id="UP000286701">
    <property type="component" value="Unassembled WGS sequence"/>
</dbReference>